<keyword evidence="17" id="KW-0325">Glycoprotein</keyword>
<feature type="region of interest" description="Disordered" evidence="21">
    <location>
        <begin position="508"/>
        <end position="534"/>
    </location>
</feature>
<evidence type="ECO:0000256" key="18">
    <source>
        <dbReference type="ARBA" id="ARBA00023228"/>
    </source>
</evidence>
<dbReference type="GO" id="GO:0046872">
    <property type="term" value="F:metal ion binding"/>
    <property type="evidence" value="ECO:0007669"/>
    <property type="project" value="UniProtKB-KW"/>
</dbReference>
<evidence type="ECO:0000256" key="12">
    <source>
        <dbReference type="ARBA" id="ARBA00022824"/>
    </source>
</evidence>
<dbReference type="Pfam" id="PF04389">
    <property type="entry name" value="Peptidase_M28"/>
    <property type="match status" value="1"/>
</dbReference>
<evidence type="ECO:0000256" key="14">
    <source>
        <dbReference type="ARBA" id="ARBA00023034"/>
    </source>
</evidence>
<dbReference type="GO" id="GO:0005764">
    <property type="term" value="C:lysosome"/>
    <property type="evidence" value="ECO:0007669"/>
    <property type="project" value="UniProtKB-SubCell"/>
</dbReference>
<gene>
    <name evidence="24" type="ORF">C7I55_11465</name>
</gene>
<comment type="subcellular location">
    <subcellularLocation>
        <location evidence="1">Endoplasmic reticulum</location>
    </subcellularLocation>
    <subcellularLocation>
        <location evidence="3">Golgi apparatus</location>
    </subcellularLocation>
    <subcellularLocation>
        <location evidence="2">Lysosome</location>
    </subcellularLocation>
    <subcellularLocation>
        <location evidence="4">Secreted</location>
    </subcellularLocation>
</comment>
<dbReference type="SUPFAM" id="SSF53187">
    <property type="entry name" value="Zn-dependent exopeptidases"/>
    <property type="match status" value="1"/>
</dbReference>
<evidence type="ECO:0000256" key="11">
    <source>
        <dbReference type="ARBA" id="ARBA00022801"/>
    </source>
</evidence>
<keyword evidence="8" id="KW-0645">Protease</keyword>
<organism evidence="24 25">
    <name type="scientific">Allosphingosinicella deserti</name>
    <dbReference type="NCBI Taxonomy" id="2116704"/>
    <lineage>
        <taxon>Bacteria</taxon>
        <taxon>Pseudomonadati</taxon>
        <taxon>Pseudomonadota</taxon>
        <taxon>Alphaproteobacteria</taxon>
        <taxon>Sphingomonadales</taxon>
        <taxon>Sphingomonadaceae</taxon>
        <taxon>Allosphingosinicella</taxon>
    </lineage>
</organism>
<keyword evidence="25" id="KW-1185">Reference proteome</keyword>
<evidence type="ECO:0000256" key="21">
    <source>
        <dbReference type="SAM" id="MobiDB-lite"/>
    </source>
</evidence>
<keyword evidence="10 22" id="KW-0732">Signal</keyword>
<evidence type="ECO:0000313" key="25">
    <source>
        <dbReference type="Proteomes" id="UP000241167"/>
    </source>
</evidence>
<keyword evidence="13" id="KW-0862">Zinc</keyword>
<name>A0A2P7QSE2_9SPHN</name>
<evidence type="ECO:0000256" key="20">
    <source>
        <dbReference type="ARBA" id="ARBA00033328"/>
    </source>
</evidence>
<keyword evidence="12" id="KW-0256">Endoplasmic reticulum</keyword>
<dbReference type="EMBL" id="PXYI01000003">
    <property type="protein sequence ID" value="PSJ40886.1"/>
    <property type="molecule type" value="Genomic_DNA"/>
</dbReference>
<dbReference type="PANTHER" id="PTHR12053:SF3">
    <property type="entry name" value="CARBOXYPEPTIDASE Q"/>
    <property type="match status" value="1"/>
</dbReference>
<dbReference type="Gene3D" id="3.40.630.10">
    <property type="entry name" value="Zn peptidases"/>
    <property type="match status" value="2"/>
</dbReference>
<protein>
    <recommendedName>
        <fullName evidence="5">Carboxypeptidase Q</fullName>
    </recommendedName>
    <alternativeName>
        <fullName evidence="20">Plasma glutamate carboxypeptidase</fullName>
    </alternativeName>
</protein>
<sequence length="534" mass="57798">MRSLTILALLLGAAPAAAAPLDPTMINRIADQAMNHGEVVDTAAYLTDRIGPRLTNSPAMRAAESWTQQRFRDWGLSNVRTEGFEFGRGWSIDSSSVRMIAPRPLALRAIPIAWTPATDGVLSAPIVVAPIKREADFADWRGKLAGKIVLVSYPAPPKDATDPAFTRLSDADIARLDVYRQPVTDDEAGDGWFRALSFAKKLDAFLKSEGALAWARMSSRNGGLLHGNGYLHRAADTPALPAVEIAAEDYRRLARLAKAGEVRLEIDSRVRFDDSDSKGYNILADLPGSDAKAGYVMAGAHLDSWVAGDGAADNAAGSAVVMEAARILSALKVKPKRTIRFALWSGEEQGLYGSANYLERHLASRPANPDPAKAALSYDFKLDQYPLTRLPGYGELAGYFNIDNGSGKLRGLYAENNLAAVPMLREWLSPFASMGASTVVARPTGGTDHQFLSAIGLPAFQFIQDPLDYGSMVHHTNVDTFDHLRTEDLRQAAVVLASVLLSAANSDKPLPTMPLPTKPKLTDPFSYEDPDRLD</sequence>
<dbReference type="OrthoDB" id="9769665at2"/>
<comment type="subunit">
    <text evidence="19">Homodimer. The monomeric form is inactive while the homodimer is active.</text>
</comment>
<evidence type="ECO:0000256" key="2">
    <source>
        <dbReference type="ARBA" id="ARBA00004371"/>
    </source>
</evidence>
<evidence type="ECO:0000256" key="13">
    <source>
        <dbReference type="ARBA" id="ARBA00022833"/>
    </source>
</evidence>
<dbReference type="GO" id="GO:0005576">
    <property type="term" value="C:extracellular region"/>
    <property type="evidence" value="ECO:0007669"/>
    <property type="project" value="UniProtKB-SubCell"/>
</dbReference>
<keyword evidence="16" id="KW-0865">Zymogen</keyword>
<evidence type="ECO:0000256" key="19">
    <source>
        <dbReference type="ARBA" id="ARBA00025833"/>
    </source>
</evidence>
<evidence type="ECO:0000256" key="5">
    <source>
        <dbReference type="ARBA" id="ARBA00014116"/>
    </source>
</evidence>
<keyword evidence="11" id="KW-0378">Hydrolase</keyword>
<dbReference type="InterPro" id="IPR007484">
    <property type="entry name" value="Peptidase_M28"/>
</dbReference>
<dbReference type="Proteomes" id="UP000241167">
    <property type="component" value="Unassembled WGS sequence"/>
</dbReference>
<evidence type="ECO:0000256" key="16">
    <source>
        <dbReference type="ARBA" id="ARBA00023145"/>
    </source>
</evidence>
<evidence type="ECO:0000256" key="3">
    <source>
        <dbReference type="ARBA" id="ARBA00004555"/>
    </source>
</evidence>
<evidence type="ECO:0000256" key="1">
    <source>
        <dbReference type="ARBA" id="ARBA00004240"/>
    </source>
</evidence>
<keyword evidence="6" id="KW-0964">Secreted</keyword>
<dbReference type="GO" id="GO:0070573">
    <property type="term" value="F:metallodipeptidase activity"/>
    <property type="evidence" value="ECO:0007669"/>
    <property type="project" value="InterPro"/>
</dbReference>
<evidence type="ECO:0000256" key="7">
    <source>
        <dbReference type="ARBA" id="ARBA00022645"/>
    </source>
</evidence>
<feature type="chain" id="PRO_5015143626" description="Carboxypeptidase Q" evidence="22">
    <location>
        <begin position="19"/>
        <end position="534"/>
    </location>
</feature>
<keyword evidence="14" id="KW-0333">Golgi apparatus</keyword>
<evidence type="ECO:0000256" key="6">
    <source>
        <dbReference type="ARBA" id="ARBA00022525"/>
    </source>
</evidence>
<dbReference type="GO" id="GO:0006508">
    <property type="term" value="P:proteolysis"/>
    <property type="evidence" value="ECO:0007669"/>
    <property type="project" value="UniProtKB-KW"/>
</dbReference>
<evidence type="ECO:0000313" key="24">
    <source>
        <dbReference type="EMBL" id="PSJ40886.1"/>
    </source>
</evidence>
<dbReference type="InterPro" id="IPR039866">
    <property type="entry name" value="CPQ"/>
</dbReference>
<evidence type="ECO:0000256" key="8">
    <source>
        <dbReference type="ARBA" id="ARBA00022670"/>
    </source>
</evidence>
<evidence type="ECO:0000256" key="22">
    <source>
        <dbReference type="SAM" id="SignalP"/>
    </source>
</evidence>
<dbReference type="AlphaFoldDB" id="A0A2P7QSE2"/>
<evidence type="ECO:0000256" key="17">
    <source>
        <dbReference type="ARBA" id="ARBA00023180"/>
    </source>
</evidence>
<evidence type="ECO:0000256" key="15">
    <source>
        <dbReference type="ARBA" id="ARBA00023049"/>
    </source>
</evidence>
<accession>A0A2P7QSE2</accession>
<reference evidence="24 25" key="1">
    <citation type="submission" date="2018-03" db="EMBL/GenBank/DDBJ databases">
        <title>The draft genome of Sphingosinicella sp. GL-C-18.</title>
        <authorList>
            <person name="Liu L."/>
            <person name="Li L."/>
            <person name="Liang L."/>
            <person name="Zhang X."/>
            <person name="Wang T."/>
        </authorList>
    </citation>
    <scope>NUCLEOTIDE SEQUENCE [LARGE SCALE GENOMIC DNA]</scope>
    <source>
        <strain evidence="24 25">GL-C-18</strain>
    </source>
</reference>
<evidence type="ECO:0000256" key="10">
    <source>
        <dbReference type="ARBA" id="ARBA00022729"/>
    </source>
</evidence>
<dbReference type="PANTHER" id="PTHR12053">
    <property type="entry name" value="PROTEASE FAMILY M28 PLASMA GLUTAMATE CARBOXYPEPTIDASE-RELATED"/>
    <property type="match status" value="1"/>
</dbReference>
<keyword evidence="7" id="KW-0121">Carboxypeptidase</keyword>
<proteinExistence type="predicted"/>
<dbReference type="GO" id="GO:0004180">
    <property type="term" value="F:carboxypeptidase activity"/>
    <property type="evidence" value="ECO:0007669"/>
    <property type="project" value="UniProtKB-KW"/>
</dbReference>
<feature type="domain" description="Peptidase M28" evidence="23">
    <location>
        <begin position="281"/>
        <end position="498"/>
    </location>
</feature>
<evidence type="ECO:0000256" key="9">
    <source>
        <dbReference type="ARBA" id="ARBA00022723"/>
    </source>
</evidence>
<keyword evidence="9" id="KW-0479">Metal-binding</keyword>
<evidence type="ECO:0000256" key="4">
    <source>
        <dbReference type="ARBA" id="ARBA00004613"/>
    </source>
</evidence>
<comment type="caution">
    <text evidence="24">The sequence shown here is derived from an EMBL/GenBank/DDBJ whole genome shotgun (WGS) entry which is preliminary data.</text>
</comment>
<evidence type="ECO:0000259" key="23">
    <source>
        <dbReference type="Pfam" id="PF04389"/>
    </source>
</evidence>
<feature type="signal peptide" evidence="22">
    <location>
        <begin position="1"/>
        <end position="18"/>
    </location>
</feature>
<keyword evidence="15" id="KW-0482">Metalloprotease</keyword>
<dbReference type="RefSeq" id="WP_106513038.1">
    <property type="nucleotide sequence ID" value="NZ_PXYI01000003.1"/>
</dbReference>
<keyword evidence="18" id="KW-0458">Lysosome</keyword>